<name>A0A0F9SZK3_9ZZZZ</name>
<proteinExistence type="predicted"/>
<comment type="caution">
    <text evidence="1">The sequence shown here is derived from an EMBL/GenBank/DDBJ whole genome shotgun (WGS) entry which is preliminary data.</text>
</comment>
<dbReference type="EMBL" id="LAZR01000364">
    <property type="protein sequence ID" value="KKN72374.1"/>
    <property type="molecule type" value="Genomic_DNA"/>
</dbReference>
<accession>A0A0F9SZK3</accession>
<protein>
    <submittedName>
        <fullName evidence="1">Uncharacterized protein</fullName>
    </submittedName>
</protein>
<evidence type="ECO:0000313" key="1">
    <source>
        <dbReference type="EMBL" id="KKN72374.1"/>
    </source>
</evidence>
<organism evidence="1">
    <name type="scientific">marine sediment metagenome</name>
    <dbReference type="NCBI Taxonomy" id="412755"/>
    <lineage>
        <taxon>unclassified sequences</taxon>
        <taxon>metagenomes</taxon>
        <taxon>ecological metagenomes</taxon>
    </lineage>
</organism>
<sequence>MAIPKTKKFNGKVYELLTGPLKTKAGANFTVKSWRSRGRTRGARLVKVDGGYVVYVRGG</sequence>
<reference evidence="1" key="1">
    <citation type="journal article" date="2015" name="Nature">
        <title>Complex archaea that bridge the gap between prokaryotes and eukaryotes.</title>
        <authorList>
            <person name="Spang A."/>
            <person name="Saw J.H."/>
            <person name="Jorgensen S.L."/>
            <person name="Zaremba-Niedzwiedzka K."/>
            <person name="Martijn J."/>
            <person name="Lind A.E."/>
            <person name="van Eijk R."/>
            <person name="Schleper C."/>
            <person name="Guy L."/>
            <person name="Ettema T.J."/>
        </authorList>
    </citation>
    <scope>NUCLEOTIDE SEQUENCE</scope>
</reference>
<dbReference type="AlphaFoldDB" id="A0A0F9SZK3"/>
<gene>
    <name evidence="1" type="ORF">LCGC14_0412010</name>
</gene>